<reference evidence="5 6" key="1">
    <citation type="submission" date="2018-06" db="EMBL/GenBank/DDBJ databases">
        <authorList>
            <consortium name="Pathogen Informatics"/>
            <person name="Doyle S."/>
        </authorList>
    </citation>
    <scope>NUCLEOTIDE SEQUENCE [LARGE SCALE GENOMIC DNA]</scope>
    <source>
        <strain evidence="5 6">NCTC11165</strain>
    </source>
</reference>
<evidence type="ECO:0000313" key="6">
    <source>
        <dbReference type="Proteomes" id="UP000250358"/>
    </source>
</evidence>
<feature type="coiled-coil region" evidence="1">
    <location>
        <begin position="43"/>
        <end position="77"/>
    </location>
</feature>
<dbReference type="EMBL" id="CP035093">
    <property type="protein sequence ID" value="QAT15192.1"/>
    <property type="molecule type" value="Genomic_DNA"/>
</dbReference>
<evidence type="ECO:0000313" key="5">
    <source>
        <dbReference type="EMBL" id="SPU46238.1"/>
    </source>
</evidence>
<reference evidence="3 7" key="2">
    <citation type="submission" date="2019-01" db="EMBL/GenBank/DDBJ databases">
        <title>Brevundimonas diminuta Genome sequencing and assembly.</title>
        <authorList>
            <person name="Chen H."/>
        </authorList>
    </citation>
    <scope>NUCLEOTIDE SEQUENCE [LARGE SCALE GENOMIC DNA]</scope>
    <source>
        <strain evidence="3">ATCC</strain>
        <strain evidence="7">ATCC(B) 19146</strain>
    </source>
</reference>
<feature type="signal peptide" evidence="2">
    <location>
        <begin position="1"/>
        <end position="22"/>
    </location>
</feature>
<dbReference type="Proteomes" id="UP000596117">
    <property type="component" value="Chromosome"/>
</dbReference>
<evidence type="ECO:0000313" key="8">
    <source>
        <dbReference type="Proteomes" id="UP000596117"/>
    </source>
</evidence>
<protein>
    <submittedName>
        <fullName evidence="5">Conjugal transfer protein TrbJ</fullName>
    </submittedName>
    <submittedName>
        <fullName evidence="3">P-type conjugative transfer protein TrbJ</fullName>
    </submittedName>
</protein>
<evidence type="ECO:0000256" key="2">
    <source>
        <dbReference type="SAM" id="SignalP"/>
    </source>
</evidence>
<keyword evidence="8" id="KW-1185">Reference proteome</keyword>
<dbReference type="Proteomes" id="UP000287388">
    <property type="component" value="Chromosome"/>
</dbReference>
<keyword evidence="2" id="KW-0732">Signal</keyword>
<dbReference type="Proteomes" id="UP000250358">
    <property type="component" value="Unassembled WGS sequence"/>
</dbReference>
<feature type="chain" id="PRO_5044569889" evidence="2">
    <location>
        <begin position="23"/>
        <end position="242"/>
    </location>
</feature>
<evidence type="ECO:0000313" key="4">
    <source>
        <dbReference type="EMBL" id="QQB87425.1"/>
    </source>
</evidence>
<dbReference type="EMBL" id="UAQM01000030">
    <property type="protein sequence ID" value="SPU46238.1"/>
    <property type="molecule type" value="Genomic_DNA"/>
</dbReference>
<dbReference type="NCBIfam" id="NF010448">
    <property type="entry name" value="PRK13874.1"/>
    <property type="match status" value="1"/>
</dbReference>
<dbReference type="AlphaFoldDB" id="A0A246KGD8"/>
<dbReference type="EMBL" id="CP066026">
    <property type="protein sequence ID" value="QQB87425.1"/>
    <property type="molecule type" value="Genomic_DNA"/>
</dbReference>
<dbReference type="KEGG" id="bdm:EQG53_13000"/>
<keyword evidence="1" id="KW-0175">Coiled coil</keyword>
<evidence type="ECO:0000313" key="3">
    <source>
        <dbReference type="EMBL" id="QAT15192.1"/>
    </source>
</evidence>
<proteinExistence type="predicted"/>
<reference evidence="4 8" key="3">
    <citation type="submission" date="2020-12" db="EMBL/GenBank/DDBJ databases">
        <title>FDA dAtabase for Regulatory Grade micrObial Sequences (FDA-ARGOS): Supporting development and validation of Infectious Disease Dx tests.</title>
        <authorList>
            <person name="Kerrigan L."/>
            <person name="Long C."/>
            <person name="Tallon L."/>
            <person name="Sadzewicz L."/>
            <person name="Zhao X."/>
            <person name="Boylan J."/>
            <person name="Ott S."/>
            <person name="Bowen H."/>
            <person name="Vavikolanu K."/>
            <person name="Mehta A."/>
            <person name="Aluvathingal J."/>
            <person name="Nadendla S."/>
            <person name="Yan Y."/>
            <person name="Sichtig H."/>
        </authorList>
    </citation>
    <scope>NUCLEOTIDE SEQUENCE [LARGE SCALE GENOMIC DNA]</scope>
    <source>
        <strain evidence="4 8">FDAARGOS_1026</strain>
    </source>
</reference>
<accession>A0A246KGD8</accession>
<name>A0A246KGD8_BREDI</name>
<dbReference type="GeneID" id="56576828"/>
<dbReference type="InterPro" id="IPR014147">
    <property type="entry name" value="T4SS_TrbJ"/>
</dbReference>
<organism evidence="5 6">
    <name type="scientific">Brevundimonas diminuta</name>
    <name type="common">Pseudomonas diminuta</name>
    <dbReference type="NCBI Taxonomy" id="293"/>
    <lineage>
        <taxon>Bacteria</taxon>
        <taxon>Pseudomonadati</taxon>
        <taxon>Pseudomonadota</taxon>
        <taxon>Alphaproteobacteria</taxon>
        <taxon>Caulobacterales</taxon>
        <taxon>Caulobacteraceae</taxon>
        <taxon>Brevundimonas</taxon>
    </lineage>
</organism>
<dbReference type="NCBIfam" id="TIGR02780">
    <property type="entry name" value="TrbJ_Ti"/>
    <property type="match status" value="1"/>
</dbReference>
<dbReference type="RefSeq" id="WP_003165142.1">
    <property type="nucleotide sequence ID" value="NZ_BJNC01000009.1"/>
</dbReference>
<gene>
    <name evidence="3" type="primary">trbJ</name>
    <name evidence="3" type="ORF">EQG53_13000</name>
    <name evidence="4" type="ORF">I6H83_09460</name>
    <name evidence="5" type="ORF">NCTC11165_02566</name>
</gene>
<sequence length="242" mass="26573">MNSRILIAAVLASTVAAGGALAPVSPAHAQLKVFDVTNYSQNVLTAARTLQQINNQITALQNQATMLQNQARQLQRLDFSSLDQLTRSIERIDGLMARAEGIAFDVAATDAALREQFPQTFDRSLSTDQIVQRARARLQSSLQGYRQAMRVQAQVVENVRADGALLTDLVAQSQVATGGLQAQQAGNQLMALVARQQLQLQSMMAAQYRADAIEQARQRQVMEAAHERTRRFIGTRPAYTPQ</sequence>
<evidence type="ECO:0000256" key="1">
    <source>
        <dbReference type="SAM" id="Coils"/>
    </source>
</evidence>
<evidence type="ECO:0000313" key="7">
    <source>
        <dbReference type="Proteomes" id="UP000287388"/>
    </source>
</evidence>